<keyword evidence="7" id="KW-0472">Membrane</keyword>
<organism evidence="9">
    <name type="scientific">Androctonus bicolor</name>
    <dbReference type="NCBI Taxonomy" id="748906"/>
    <lineage>
        <taxon>Eukaryota</taxon>
        <taxon>Metazoa</taxon>
        <taxon>Ecdysozoa</taxon>
        <taxon>Arthropoda</taxon>
        <taxon>Chelicerata</taxon>
        <taxon>Arachnida</taxon>
        <taxon>Scorpiones</taxon>
        <taxon>Buthida</taxon>
        <taxon>Buthoidea</taxon>
        <taxon>Buthidae</taxon>
        <taxon>Androctonus</taxon>
    </lineage>
</organism>
<evidence type="ECO:0000256" key="7">
    <source>
        <dbReference type="ARBA" id="ARBA00023136"/>
    </source>
</evidence>
<evidence type="ECO:0000256" key="6">
    <source>
        <dbReference type="ARBA" id="ARBA00023128"/>
    </source>
</evidence>
<comment type="subunit">
    <text evidence="8">Component of the mitochondrial contact site and cristae organizing system (MICOS) complex.</text>
</comment>
<protein>
    <recommendedName>
        <fullName evidence="8">MICOS complex subunit MIC13</fullName>
    </recommendedName>
</protein>
<dbReference type="PANTHER" id="PTHR31816">
    <property type="entry name" value="MICOS COMPLEX SUBUNIT MIC13"/>
    <property type="match status" value="1"/>
</dbReference>
<evidence type="ECO:0000256" key="1">
    <source>
        <dbReference type="ARBA" id="ARBA00004434"/>
    </source>
</evidence>
<dbReference type="PANTHER" id="PTHR31816:SF3">
    <property type="entry name" value="MICOS COMPLEX SUBUNIT MIC13"/>
    <property type="match status" value="1"/>
</dbReference>
<evidence type="ECO:0000256" key="3">
    <source>
        <dbReference type="ARBA" id="ARBA00022692"/>
    </source>
</evidence>
<evidence type="ECO:0000256" key="5">
    <source>
        <dbReference type="ARBA" id="ARBA00022989"/>
    </source>
</evidence>
<evidence type="ECO:0000313" key="9">
    <source>
        <dbReference type="EMBL" id="AIX87759.1"/>
    </source>
</evidence>
<keyword evidence="5" id="KW-1133">Transmembrane helix</keyword>
<name>A0A0K0LC61_9SCOR</name>
<comment type="function">
    <text evidence="8">Component of the MICOS complex, a large protein complex of the mitochondrial inner membrane that plays crucial roles in the maintenance of crista junctions, inner membrane architecture, and formation of contact sites to the outer membrane.</text>
</comment>
<dbReference type="GO" id="GO:0044284">
    <property type="term" value="C:mitochondrial crista junction"/>
    <property type="evidence" value="ECO:0007669"/>
    <property type="project" value="TreeGrafter"/>
</dbReference>
<comment type="similarity">
    <text evidence="2 8">Belongs to the MICOS complex subunit Mic13 family.</text>
</comment>
<sequence length="109" mass="12209">MGIIKNIFKIGIASGAVYVTIDQGIWSDSKTSVKSLKIMQDYYERIPGIDNYKKEIVKKTEFSNKATDYWNKGVQYCFSTLAHLPTTVCNGIKTGIVMSKDFIQSGISK</sequence>
<evidence type="ECO:0000256" key="4">
    <source>
        <dbReference type="ARBA" id="ARBA00022792"/>
    </source>
</evidence>
<dbReference type="AlphaFoldDB" id="A0A0K0LC61"/>
<keyword evidence="4 8" id="KW-0999">Mitochondrion inner membrane</keyword>
<reference evidence="9" key="1">
    <citation type="journal article" date="2015" name="J. Proteomics">
        <title>Unique diversity of the venom peptides from the scorpion Androctonus bicolor revealed by transcriptomic and proteomic analysis.</title>
        <authorList>
            <person name="Zhang L."/>
            <person name="Shi W."/>
            <person name="Zeng X.C."/>
            <person name="Ge F."/>
            <person name="Yang M."/>
            <person name="Nie Y."/>
            <person name="Bao A."/>
            <person name="Wu S."/>
            <person name="E G."/>
        </authorList>
    </citation>
    <scope>NUCLEOTIDE SEQUENCE</scope>
</reference>
<dbReference type="InterPro" id="IPR026769">
    <property type="entry name" value="Mic13"/>
</dbReference>
<keyword evidence="6 8" id="KW-0496">Mitochondrion</keyword>
<proteinExistence type="evidence at transcript level"/>
<dbReference type="GO" id="GO:0061617">
    <property type="term" value="C:MICOS complex"/>
    <property type="evidence" value="ECO:0007669"/>
    <property type="project" value="UniProtKB-UniRule"/>
</dbReference>
<dbReference type="GO" id="GO:0042407">
    <property type="term" value="P:cristae formation"/>
    <property type="evidence" value="ECO:0007669"/>
    <property type="project" value="TreeGrafter"/>
</dbReference>
<evidence type="ECO:0000256" key="8">
    <source>
        <dbReference type="RuleBase" id="RU363009"/>
    </source>
</evidence>
<dbReference type="Pfam" id="PF15884">
    <property type="entry name" value="QIL1"/>
    <property type="match status" value="1"/>
</dbReference>
<accession>A0A0K0LC61</accession>
<keyword evidence="3" id="KW-0812">Transmembrane</keyword>
<evidence type="ECO:0000256" key="2">
    <source>
        <dbReference type="ARBA" id="ARBA00006771"/>
    </source>
</evidence>
<comment type="subcellular location">
    <subcellularLocation>
        <location evidence="1 8">Mitochondrion inner membrane</location>
        <topology evidence="1 8">Single-pass membrane protein</topology>
    </subcellularLocation>
</comment>
<dbReference type="EMBL" id="KJ787565">
    <property type="protein sequence ID" value="AIX87759.1"/>
    <property type="molecule type" value="mRNA"/>
</dbReference>